<evidence type="ECO:0000313" key="3">
    <source>
        <dbReference type="EMBL" id="PCG76445.1"/>
    </source>
</evidence>
<keyword evidence="1" id="KW-1133">Transmembrane helix</keyword>
<organism evidence="3">
    <name type="scientific">Heliothis virescens</name>
    <name type="common">Tobacco budworm moth</name>
    <dbReference type="NCBI Taxonomy" id="7102"/>
    <lineage>
        <taxon>Eukaryota</taxon>
        <taxon>Metazoa</taxon>
        <taxon>Ecdysozoa</taxon>
        <taxon>Arthropoda</taxon>
        <taxon>Hexapoda</taxon>
        <taxon>Insecta</taxon>
        <taxon>Pterygota</taxon>
        <taxon>Neoptera</taxon>
        <taxon>Endopterygota</taxon>
        <taxon>Lepidoptera</taxon>
        <taxon>Glossata</taxon>
        <taxon>Ditrysia</taxon>
        <taxon>Noctuoidea</taxon>
        <taxon>Noctuidae</taxon>
        <taxon>Heliothinae</taxon>
        <taxon>Heliothis</taxon>
    </lineage>
</organism>
<feature type="signal peptide" evidence="2">
    <location>
        <begin position="1"/>
        <end position="19"/>
    </location>
</feature>
<keyword evidence="1" id="KW-0472">Membrane</keyword>
<comment type="caution">
    <text evidence="3">The sequence shown here is derived from an EMBL/GenBank/DDBJ whole genome shotgun (WGS) entry which is preliminary data.</text>
</comment>
<dbReference type="EMBL" id="NWSH01000435">
    <property type="protein sequence ID" value="PCG76445.1"/>
    <property type="molecule type" value="Genomic_DNA"/>
</dbReference>
<feature type="chain" id="PRO_5013014654" evidence="2">
    <location>
        <begin position="20"/>
        <end position="316"/>
    </location>
</feature>
<sequence length="316" mass="36084">MLILYVLTILLECLNAVSCSATLNPKPQRNIEQVTIADLYDDDDQTPKPRTQSAEDIEFEPVMTLTKDKEKLVVVKNINCEDFSKYAMNCTVEAALMYNSSRKSPPMPAKVGDWCKAIRHLTNCAIDWNSDCKDVTESHFNEESIRGHMHVVNNVCDDEWFLSRYDVLPMCIDGASDAWENCYTIFKTAVDDQKNTTHEWTHFETHFHMCCARAQFRRCTLDALFDMPEVCPYEQAVTLQKFSVIVSEGDVFQDCDTNMMYVNCPGGDPRPTGKSLAKLMNADTFNQNYRKKSSAIRYHVSIFVLVFVIVLCGLLK</sequence>
<protein>
    <submittedName>
        <fullName evidence="3">Uncharacterized protein</fullName>
    </submittedName>
</protein>
<evidence type="ECO:0000256" key="1">
    <source>
        <dbReference type="SAM" id="Phobius"/>
    </source>
</evidence>
<accession>A0A2A4JWP9</accession>
<name>A0A2A4JWP9_HELVI</name>
<dbReference type="AlphaFoldDB" id="A0A2A4JWP9"/>
<reference evidence="3" key="1">
    <citation type="submission" date="2017-09" db="EMBL/GenBank/DDBJ databases">
        <title>Contemporary evolution of a Lepidopteran species, Heliothis virescens, in response to modern agricultural practices.</title>
        <authorList>
            <person name="Fritz M.L."/>
            <person name="Deyonke A.M."/>
            <person name="Papanicolaou A."/>
            <person name="Micinski S."/>
            <person name="Westbrook J."/>
            <person name="Gould F."/>
        </authorList>
    </citation>
    <scope>NUCLEOTIDE SEQUENCE [LARGE SCALE GENOMIC DNA]</scope>
    <source>
        <strain evidence="3">HvINT-</strain>
        <tissue evidence="3">Whole body</tissue>
    </source>
</reference>
<keyword evidence="1" id="KW-0812">Transmembrane</keyword>
<gene>
    <name evidence="3" type="ORF">B5V51_9517</name>
</gene>
<proteinExistence type="predicted"/>
<evidence type="ECO:0000256" key="2">
    <source>
        <dbReference type="SAM" id="SignalP"/>
    </source>
</evidence>
<feature type="transmembrane region" description="Helical" evidence="1">
    <location>
        <begin position="296"/>
        <end position="315"/>
    </location>
</feature>
<keyword evidence="2" id="KW-0732">Signal</keyword>